<dbReference type="InterPro" id="IPR023214">
    <property type="entry name" value="HAD_sf"/>
</dbReference>
<dbReference type="PANTHER" id="PTHR43885">
    <property type="entry name" value="HALOACID DEHALOGENASE-LIKE HYDROLASE"/>
    <property type="match status" value="1"/>
</dbReference>
<accession>A0ABV5Z6G4</accession>
<dbReference type="InterPro" id="IPR006439">
    <property type="entry name" value="HAD-SF_hydro_IA"/>
</dbReference>
<keyword evidence="1" id="KW-0378">Hydrolase</keyword>
<dbReference type="EC" id="3.-.-.-" evidence="1"/>
<dbReference type="SFLD" id="SFLDS00003">
    <property type="entry name" value="Haloacid_Dehalogenase"/>
    <property type="match status" value="1"/>
</dbReference>
<name>A0ABV5Z6G4_9GAMM</name>
<dbReference type="RefSeq" id="WP_051527768.1">
    <property type="nucleotide sequence ID" value="NZ_JAUESS010000002.1"/>
</dbReference>
<dbReference type="Pfam" id="PF13419">
    <property type="entry name" value="HAD_2"/>
    <property type="match status" value="1"/>
</dbReference>
<protein>
    <submittedName>
        <fullName evidence="1">HAD family hydrolase</fullName>
        <ecNumber evidence="1">3.-.-.-</ecNumber>
    </submittedName>
</protein>
<dbReference type="GO" id="GO:0016787">
    <property type="term" value="F:hydrolase activity"/>
    <property type="evidence" value="ECO:0007669"/>
    <property type="project" value="UniProtKB-KW"/>
</dbReference>
<dbReference type="PANTHER" id="PTHR43885:SF1">
    <property type="entry name" value="SUPERFAMILY HYDROLASE, PUTATIVE (AFU_ORTHOLOGUE AFUA_4G13290)-RELATED"/>
    <property type="match status" value="1"/>
</dbReference>
<dbReference type="NCBIfam" id="TIGR01509">
    <property type="entry name" value="HAD-SF-IA-v3"/>
    <property type="match status" value="1"/>
</dbReference>
<keyword evidence="2" id="KW-1185">Reference proteome</keyword>
<organism evidence="1 2">
    <name type="scientific">Balneatrix alpica</name>
    <dbReference type="NCBI Taxonomy" id="75684"/>
    <lineage>
        <taxon>Bacteria</taxon>
        <taxon>Pseudomonadati</taxon>
        <taxon>Pseudomonadota</taxon>
        <taxon>Gammaproteobacteria</taxon>
        <taxon>Oceanospirillales</taxon>
        <taxon>Balneatrichaceae</taxon>
        <taxon>Balneatrix</taxon>
    </lineage>
</organism>
<dbReference type="Gene3D" id="1.10.260.80">
    <property type="match status" value="1"/>
</dbReference>
<dbReference type="InterPro" id="IPR036412">
    <property type="entry name" value="HAD-like_sf"/>
</dbReference>
<gene>
    <name evidence="1" type="ORF">ACFFLH_00370</name>
</gene>
<dbReference type="EMBL" id="JBHLZN010000001">
    <property type="protein sequence ID" value="MFB9884868.1"/>
    <property type="molecule type" value="Genomic_DNA"/>
</dbReference>
<proteinExistence type="predicted"/>
<evidence type="ECO:0000313" key="2">
    <source>
        <dbReference type="Proteomes" id="UP001589628"/>
    </source>
</evidence>
<dbReference type="SFLD" id="SFLDG01129">
    <property type="entry name" value="C1.5:_HAD__Beta-PGM__Phosphata"/>
    <property type="match status" value="1"/>
</dbReference>
<sequence length="205" mass="23098">MLQFRYWIFDLDGTLIDAPLAFAAIRAELGVPPGEDILSYLDTLPAAESSLRHHRLRAIEMEAAKVSQALKGAKSLLAWLVGQGCQLGILTRNHQEAAWHGLQRCGLAEFFRPEAVLCRERARPKPDPSGIQQLVQSWQAPTEQTLMVGDYLYDLQAGRRAGVSTALINQEPHWQPWWDYYQPGLTELHQRLLKLQAHALKAQPS</sequence>
<dbReference type="Gene3D" id="3.40.50.1000">
    <property type="entry name" value="HAD superfamily/HAD-like"/>
    <property type="match status" value="1"/>
</dbReference>
<dbReference type="InterPro" id="IPR041492">
    <property type="entry name" value="HAD_2"/>
</dbReference>
<dbReference type="SUPFAM" id="SSF56784">
    <property type="entry name" value="HAD-like"/>
    <property type="match status" value="1"/>
</dbReference>
<comment type="caution">
    <text evidence="1">The sequence shown here is derived from an EMBL/GenBank/DDBJ whole genome shotgun (WGS) entry which is preliminary data.</text>
</comment>
<dbReference type="Proteomes" id="UP001589628">
    <property type="component" value="Unassembled WGS sequence"/>
</dbReference>
<evidence type="ECO:0000313" key="1">
    <source>
        <dbReference type="EMBL" id="MFB9884868.1"/>
    </source>
</evidence>
<reference evidence="1 2" key="1">
    <citation type="submission" date="2024-09" db="EMBL/GenBank/DDBJ databases">
        <authorList>
            <person name="Sun Q."/>
            <person name="Mori K."/>
        </authorList>
    </citation>
    <scope>NUCLEOTIDE SEQUENCE [LARGE SCALE GENOMIC DNA]</scope>
    <source>
        <strain evidence="1 2">ATCC 51285</strain>
    </source>
</reference>